<dbReference type="Pfam" id="PF25876">
    <property type="entry name" value="HH_MFP_RND"/>
    <property type="match status" value="1"/>
</dbReference>
<dbReference type="FunFam" id="2.40.30.170:FF:000010">
    <property type="entry name" value="Efflux RND transporter periplasmic adaptor subunit"/>
    <property type="match status" value="1"/>
</dbReference>
<evidence type="ECO:0000259" key="5">
    <source>
        <dbReference type="Pfam" id="PF25954"/>
    </source>
</evidence>
<evidence type="ECO:0000256" key="2">
    <source>
        <dbReference type="SAM" id="Phobius"/>
    </source>
</evidence>
<evidence type="ECO:0000259" key="6">
    <source>
        <dbReference type="Pfam" id="PF25989"/>
    </source>
</evidence>
<comment type="similarity">
    <text evidence="1">Belongs to the membrane fusion protein (MFP) (TC 8.A.1) family.</text>
</comment>
<keyword evidence="8" id="KW-1185">Reference proteome</keyword>
<dbReference type="InterPro" id="IPR006143">
    <property type="entry name" value="RND_pump_MFP"/>
</dbReference>
<keyword evidence="2" id="KW-0812">Transmembrane</keyword>
<evidence type="ECO:0000259" key="4">
    <source>
        <dbReference type="Pfam" id="PF25917"/>
    </source>
</evidence>
<evidence type="ECO:0000259" key="3">
    <source>
        <dbReference type="Pfam" id="PF25876"/>
    </source>
</evidence>
<dbReference type="PANTHER" id="PTHR30469">
    <property type="entry name" value="MULTIDRUG RESISTANCE PROTEIN MDTA"/>
    <property type="match status" value="1"/>
</dbReference>
<sequence>MAKEVKGKVNRKLLITVGVIVILLIGFLVVRGFRGTGKTTPAAYEIKPVSVKLAAVQKGSISRRVNLAAKIVPATEVTIIPKVGGRVAEVTVDLGDTVRAGQTLIQLDDTDYSIQVQQMEANLELAVAGQKAAALNLTRYEQLAKTGAVAQHDLDSARTASEQADAQVKQAAAALANARNQVANTAICAPIDGLVSGRQVDIGEMVNTGGTVMTMVDISSVYAEFSIPESEISRLAQGQKIKVRVASVSVEPFEGTLTNLAPAADSSSKTFSARIKIENSAQKLKPGMFAEVELATEEHQQALLIPKEAIVEKAGQKLVYLAKEGKAVETRISTGLMEGEMAEVLEGLQEGDPVITAGQALVQNGSLVEIITA</sequence>
<dbReference type="NCBIfam" id="TIGR01730">
    <property type="entry name" value="RND_mfp"/>
    <property type="match status" value="1"/>
</dbReference>
<dbReference type="GO" id="GO:0015562">
    <property type="term" value="F:efflux transmembrane transporter activity"/>
    <property type="evidence" value="ECO:0007669"/>
    <property type="project" value="TreeGrafter"/>
</dbReference>
<evidence type="ECO:0000313" key="7">
    <source>
        <dbReference type="EMBL" id="TEB12195.1"/>
    </source>
</evidence>
<accession>A0A4Y7RT86</accession>
<feature type="domain" description="Multidrug resistance protein MdtA-like alpha-helical hairpin" evidence="3">
    <location>
        <begin position="116"/>
        <end position="183"/>
    </location>
</feature>
<keyword evidence="2" id="KW-0472">Membrane</keyword>
<dbReference type="InterPro" id="IPR058624">
    <property type="entry name" value="MdtA-like_HH"/>
</dbReference>
<dbReference type="Gene3D" id="2.40.420.20">
    <property type="match status" value="1"/>
</dbReference>
<feature type="domain" description="Multidrug resistance protein MdtA-like barrel-sandwich hybrid" evidence="4">
    <location>
        <begin position="76"/>
        <end position="216"/>
    </location>
</feature>
<dbReference type="RefSeq" id="WP_192902799.1">
    <property type="nucleotide sequence ID" value="NZ_QFFZ01000008.1"/>
</dbReference>
<dbReference type="Gene3D" id="2.40.50.100">
    <property type="match status" value="1"/>
</dbReference>
<dbReference type="Pfam" id="PF25954">
    <property type="entry name" value="Beta-barrel_RND_2"/>
    <property type="match status" value="1"/>
</dbReference>
<dbReference type="InterPro" id="IPR058637">
    <property type="entry name" value="YknX-like_C"/>
</dbReference>
<evidence type="ECO:0000313" key="8">
    <source>
        <dbReference type="Proteomes" id="UP000297597"/>
    </source>
</evidence>
<gene>
    <name evidence="7" type="primary">mdtA</name>
    <name evidence="7" type="ORF">Pmgp_01085</name>
</gene>
<dbReference type="GO" id="GO:1990281">
    <property type="term" value="C:efflux pump complex"/>
    <property type="evidence" value="ECO:0007669"/>
    <property type="project" value="TreeGrafter"/>
</dbReference>
<dbReference type="Gene3D" id="1.10.287.470">
    <property type="entry name" value="Helix hairpin bin"/>
    <property type="match status" value="1"/>
</dbReference>
<protein>
    <submittedName>
        <fullName evidence="7">Multidrug resistance protein MdtA</fullName>
    </submittedName>
</protein>
<proteinExistence type="inferred from homology"/>
<organism evidence="7 8">
    <name type="scientific">Pelotomaculum propionicicum</name>
    <dbReference type="NCBI Taxonomy" id="258475"/>
    <lineage>
        <taxon>Bacteria</taxon>
        <taxon>Bacillati</taxon>
        <taxon>Bacillota</taxon>
        <taxon>Clostridia</taxon>
        <taxon>Eubacteriales</taxon>
        <taxon>Desulfotomaculaceae</taxon>
        <taxon>Pelotomaculum</taxon>
    </lineage>
</organism>
<dbReference type="InterPro" id="IPR058792">
    <property type="entry name" value="Beta-barrel_RND_2"/>
</dbReference>
<dbReference type="EMBL" id="QFFZ01000008">
    <property type="protein sequence ID" value="TEB12195.1"/>
    <property type="molecule type" value="Genomic_DNA"/>
</dbReference>
<comment type="caution">
    <text evidence="7">The sequence shown here is derived from an EMBL/GenBank/DDBJ whole genome shotgun (WGS) entry which is preliminary data.</text>
</comment>
<feature type="transmembrane region" description="Helical" evidence="2">
    <location>
        <begin position="12"/>
        <end position="33"/>
    </location>
</feature>
<dbReference type="Pfam" id="PF25917">
    <property type="entry name" value="BSH_RND"/>
    <property type="match status" value="1"/>
</dbReference>
<dbReference type="InterPro" id="IPR058625">
    <property type="entry name" value="MdtA-like_BSH"/>
</dbReference>
<name>A0A4Y7RT86_9FIRM</name>
<dbReference type="Proteomes" id="UP000297597">
    <property type="component" value="Unassembled WGS sequence"/>
</dbReference>
<keyword evidence="2" id="KW-1133">Transmembrane helix</keyword>
<dbReference type="SUPFAM" id="SSF111369">
    <property type="entry name" value="HlyD-like secretion proteins"/>
    <property type="match status" value="1"/>
</dbReference>
<dbReference type="AlphaFoldDB" id="A0A4Y7RT86"/>
<reference evidence="7 8" key="1">
    <citation type="journal article" date="2018" name="Environ. Microbiol.">
        <title>Novel energy conservation strategies and behaviour of Pelotomaculum schinkii driving syntrophic propionate catabolism.</title>
        <authorList>
            <person name="Hidalgo-Ahumada C.A.P."/>
            <person name="Nobu M.K."/>
            <person name="Narihiro T."/>
            <person name="Tamaki H."/>
            <person name="Liu W.T."/>
            <person name="Kamagata Y."/>
            <person name="Stams A.J.M."/>
            <person name="Imachi H."/>
            <person name="Sousa D.Z."/>
        </authorList>
    </citation>
    <scope>NUCLEOTIDE SEQUENCE [LARGE SCALE GENOMIC DNA]</scope>
    <source>
        <strain evidence="7 8">MGP</strain>
    </source>
</reference>
<evidence type="ECO:0000256" key="1">
    <source>
        <dbReference type="ARBA" id="ARBA00009477"/>
    </source>
</evidence>
<feature type="domain" description="YknX-like C-terminal permuted SH3-like" evidence="6">
    <location>
        <begin position="303"/>
        <end position="369"/>
    </location>
</feature>
<feature type="domain" description="CusB-like beta-barrel" evidence="5">
    <location>
        <begin position="221"/>
        <end position="297"/>
    </location>
</feature>
<dbReference type="Gene3D" id="2.40.30.170">
    <property type="match status" value="1"/>
</dbReference>
<dbReference type="Pfam" id="PF25989">
    <property type="entry name" value="YknX_C"/>
    <property type="match status" value="1"/>
</dbReference>